<feature type="transmembrane region" description="Helical" evidence="1">
    <location>
        <begin position="149"/>
        <end position="172"/>
    </location>
</feature>
<keyword evidence="1" id="KW-1133">Transmembrane helix</keyword>
<proteinExistence type="predicted"/>
<evidence type="ECO:0000313" key="2">
    <source>
        <dbReference type="EMBL" id="MDB2002328.1"/>
    </source>
</evidence>
<keyword evidence="1" id="KW-0812">Transmembrane</keyword>
<feature type="transmembrane region" description="Helical" evidence="1">
    <location>
        <begin position="62"/>
        <end position="85"/>
    </location>
</feature>
<evidence type="ECO:0000256" key="1">
    <source>
        <dbReference type="SAM" id="Phobius"/>
    </source>
</evidence>
<evidence type="ECO:0000313" key="3">
    <source>
        <dbReference type="Proteomes" id="UP001300871"/>
    </source>
</evidence>
<name>A0AAW6AXE8_CLOSY</name>
<dbReference type="AlphaFoldDB" id="A0AAW6AXE8"/>
<dbReference type="EMBL" id="JAQLGM010000067">
    <property type="protein sequence ID" value="MDB2002328.1"/>
    <property type="molecule type" value="Genomic_DNA"/>
</dbReference>
<dbReference type="RefSeq" id="WP_215629187.1">
    <property type="nucleotide sequence ID" value="NZ_JAQFAI010000024.1"/>
</dbReference>
<reference evidence="2" key="1">
    <citation type="submission" date="2023-01" db="EMBL/GenBank/DDBJ databases">
        <title>Human gut microbiome strain richness.</title>
        <authorList>
            <person name="Chen-Liaw A."/>
        </authorList>
    </citation>
    <scope>NUCLEOTIDE SEQUENCE</scope>
    <source>
        <strain evidence="2">B1_m1001713B170214d0_201011</strain>
    </source>
</reference>
<accession>A0AAW6AXE8</accession>
<dbReference type="Proteomes" id="UP001300871">
    <property type="component" value="Unassembled WGS sequence"/>
</dbReference>
<protein>
    <submittedName>
        <fullName evidence="2">Uncharacterized protein</fullName>
    </submittedName>
</protein>
<gene>
    <name evidence="2" type="ORF">PM006_19190</name>
</gene>
<sequence>MHNLYEIIDPIKDFYSMRHKQQTEIVAYILLPIIVGIIFLIFDNIFYTRRMFCLDDFVLDLLNQLITMLVLFISFSMAYLSMIITSSSKNIENLKGTFSKKYVLKKTKDYCSLYQVIVCEITYMLVFDIIFLLMIFFEKFYIYLASDGSIKLIISINITLLVHVLLVMLVSVKDIYYSFWRSV</sequence>
<comment type="caution">
    <text evidence="2">The sequence shown here is derived from an EMBL/GenBank/DDBJ whole genome shotgun (WGS) entry which is preliminary data.</text>
</comment>
<organism evidence="2 3">
    <name type="scientific">Clostridium symbiosum</name>
    <name type="common">Bacteroides symbiosus</name>
    <dbReference type="NCBI Taxonomy" id="1512"/>
    <lineage>
        <taxon>Bacteria</taxon>
        <taxon>Bacillati</taxon>
        <taxon>Bacillota</taxon>
        <taxon>Clostridia</taxon>
        <taxon>Lachnospirales</taxon>
        <taxon>Lachnospiraceae</taxon>
        <taxon>Otoolea</taxon>
    </lineage>
</organism>
<keyword evidence="1" id="KW-0472">Membrane</keyword>
<feature type="transmembrane region" description="Helical" evidence="1">
    <location>
        <begin position="25"/>
        <end position="42"/>
    </location>
</feature>
<feature type="transmembrane region" description="Helical" evidence="1">
    <location>
        <begin position="113"/>
        <end position="137"/>
    </location>
</feature>